<dbReference type="UniPathway" id="UPA00219"/>
<dbReference type="GO" id="GO:0071555">
    <property type="term" value="P:cell wall organization"/>
    <property type="evidence" value="ECO:0007669"/>
    <property type="project" value="UniProtKB-KW"/>
</dbReference>
<protein>
    <recommendedName>
        <fullName evidence="4">serine-type D-Ala-D-Ala carboxypeptidase</fullName>
        <ecNumber evidence="4">3.4.16.4</ecNumber>
    </recommendedName>
</protein>
<keyword evidence="5 14" id="KW-0121">Carboxypeptidase</keyword>
<evidence type="ECO:0000256" key="8">
    <source>
        <dbReference type="ARBA" id="ARBA00022801"/>
    </source>
</evidence>
<evidence type="ECO:0000313" key="15">
    <source>
        <dbReference type="Proteomes" id="UP000185739"/>
    </source>
</evidence>
<reference evidence="14 15" key="1">
    <citation type="submission" date="2016-12" db="EMBL/GenBank/DDBJ databases">
        <title>Complete genome sequence of Thauera chlorobenzoica, a Betaproteobacterium degrading haloaromatics anaerobically to CO2 and halides.</title>
        <authorList>
            <person name="Goris T."/>
            <person name="Mergelsberg M."/>
            <person name="Boll M."/>
        </authorList>
    </citation>
    <scope>NUCLEOTIDE SEQUENCE [LARGE SCALE GENOMIC DNA]</scope>
    <source>
        <strain evidence="14 15">3CB1</strain>
    </source>
</reference>
<dbReference type="GO" id="GO:0008360">
    <property type="term" value="P:regulation of cell shape"/>
    <property type="evidence" value="ECO:0007669"/>
    <property type="project" value="UniProtKB-KW"/>
</dbReference>
<dbReference type="SUPFAM" id="SSF69189">
    <property type="entry name" value="Penicillin-binding protein associated domain"/>
    <property type="match status" value="1"/>
</dbReference>
<accession>A0A1H5YLU3</accession>
<dbReference type="SMART" id="SM00936">
    <property type="entry name" value="PBP5_C"/>
    <property type="match status" value="1"/>
</dbReference>
<dbReference type="InterPro" id="IPR015956">
    <property type="entry name" value="Peniciliin-bd_prot_C_sf"/>
</dbReference>
<name>A0A1H5YLU3_9RHOO</name>
<comment type="function">
    <text evidence="1">Removes C-terminal D-alanyl residues from sugar-peptide cell wall precursors.</text>
</comment>
<dbReference type="RefSeq" id="WP_075146714.1">
    <property type="nucleotide sequence ID" value="NZ_CP018839.1"/>
</dbReference>
<dbReference type="InterPro" id="IPR018044">
    <property type="entry name" value="Peptidase_S11"/>
</dbReference>
<evidence type="ECO:0000256" key="6">
    <source>
        <dbReference type="ARBA" id="ARBA00022670"/>
    </source>
</evidence>
<gene>
    <name evidence="14" type="ORF">Tchl_0150</name>
</gene>
<evidence type="ECO:0000256" key="2">
    <source>
        <dbReference type="ARBA" id="ARBA00004752"/>
    </source>
</evidence>
<dbReference type="GO" id="GO:0009002">
    <property type="term" value="F:serine-type D-Ala-D-Ala carboxypeptidase activity"/>
    <property type="evidence" value="ECO:0007669"/>
    <property type="project" value="UniProtKB-EC"/>
</dbReference>
<evidence type="ECO:0000256" key="3">
    <source>
        <dbReference type="ARBA" id="ARBA00007164"/>
    </source>
</evidence>
<dbReference type="Proteomes" id="UP000185739">
    <property type="component" value="Chromosome"/>
</dbReference>
<dbReference type="Pfam" id="PF07943">
    <property type="entry name" value="PBP5_C"/>
    <property type="match status" value="1"/>
</dbReference>
<dbReference type="EMBL" id="CP018839">
    <property type="protein sequence ID" value="APR03026.1"/>
    <property type="molecule type" value="Genomic_DNA"/>
</dbReference>
<keyword evidence="10" id="KW-0573">Peptidoglycan synthesis</keyword>
<organism evidence="14 15">
    <name type="scientific">Thauera chlorobenzoica</name>
    <dbReference type="NCBI Taxonomy" id="96773"/>
    <lineage>
        <taxon>Bacteria</taxon>
        <taxon>Pseudomonadati</taxon>
        <taxon>Pseudomonadota</taxon>
        <taxon>Betaproteobacteria</taxon>
        <taxon>Rhodocyclales</taxon>
        <taxon>Zoogloeaceae</taxon>
        <taxon>Thauera</taxon>
    </lineage>
</organism>
<dbReference type="InterPro" id="IPR012338">
    <property type="entry name" value="Beta-lactam/transpept-like"/>
</dbReference>
<keyword evidence="7" id="KW-0732">Signal</keyword>
<evidence type="ECO:0000256" key="5">
    <source>
        <dbReference type="ARBA" id="ARBA00022645"/>
    </source>
</evidence>
<evidence type="ECO:0000256" key="11">
    <source>
        <dbReference type="ARBA" id="ARBA00023316"/>
    </source>
</evidence>
<proteinExistence type="inferred from homology"/>
<evidence type="ECO:0000256" key="4">
    <source>
        <dbReference type="ARBA" id="ARBA00012448"/>
    </source>
</evidence>
<dbReference type="Pfam" id="PF00768">
    <property type="entry name" value="Peptidase_S11"/>
    <property type="match status" value="1"/>
</dbReference>
<dbReference type="PANTHER" id="PTHR21581">
    <property type="entry name" value="D-ALANYL-D-ALANINE CARBOXYPEPTIDASE"/>
    <property type="match status" value="1"/>
</dbReference>
<dbReference type="EC" id="3.4.16.4" evidence="4"/>
<sequence length="375" mass="41100">MRFLIAVFVSLFSLGALAQSVPPPALAANAWVLIDHATGQTLAAKDPDARIEPASLTKLMTAYLTFAAMKAGTITPEQVVPVSERAWRMEGSRMFIEPRKPVTVDELIKGVIVQSGNDACVALAELIAGSEEGFAALMNREAQRLGMVNTHFTNSTGLPDPQLYTTASDLARLASAIVRDFPEYYSLYSMKEFTYNDIRQPNRNRLLYMDPTVDGMKTGHTSTAGYCLVSTAERGPRRLISVVLGAASDTVRAQESLKLLNYGFQFFETVKLYKADEALSQFRVWKGQLNELPVGFAQDFVISLPKEAADKIQVTLESRQPLVAPLDKGQEVGTLTLTVDGKPAGQYPVVALQEVPVAGFFGRLWDAIVMLFKQL</sequence>
<comment type="pathway">
    <text evidence="2">Cell wall biogenesis; peptidoglycan biosynthesis.</text>
</comment>
<keyword evidence="11" id="KW-0961">Cell wall biogenesis/degradation</keyword>
<keyword evidence="6" id="KW-0645">Protease</keyword>
<dbReference type="GO" id="GO:0009252">
    <property type="term" value="P:peptidoglycan biosynthetic process"/>
    <property type="evidence" value="ECO:0007669"/>
    <property type="project" value="UniProtKB-UniPathway"/>
</dbReference>
<evidence type="ECO:0000256" key="1">
    <source>
        <dbReference type="ARBA" id="ARBA00003217"/>
    </source>
</evidence>
<dbReference type="AlphaFoldDB" id="A0A1H5YLU3"/>
<dbReference type="SUPFAM" id="SSF56601">
    <property type="entry name" value="beta-lactamase/transpeptidase-like"/>
    <property type="match status" value="1"/>
</dbReference>
<evidence type="ECO:0000313" key="14">
    <source>
        <dbReference type="EMBL" id="APR03026.1"/>
    </source>
</evidence>
<evidence type="ECO:0000256" key="10">
    <source>
        <dbReference type="ARBA" id="ARBA00022984"/>
    </source>
</evidence>
<keyword evidence="15" id="KW-1185">Reference proteome</keyword>
<dbReference type="KEGG" id="tcl:Tchl_0150"/>
<keyword evidence="9" id="KW-0133">Cell shape</keyword>
<dbReference type="PANTHER" id="PTHR21581:SF6">
    <property type="entry name" value="TRAFFICKING PROTEIN PARTICLE COMPLEX SUBUNIT 12"/>
    <property type="match status" value="1"/>
</dbReference>
<comment type="catalytic activity">
    <reaction evidence="12">
        <text>Preferential cleavage: (Ac)2-L-Lys-D-Ala-|-D-Ala. Also transpeptidation of peptidyl-alanyl moieties that are N-acyl substituents of D-alanine.</text>
        <dbReference type="EC" id="3.4.16.4"/>
    </reaction>
</comment>
<dbReference type="InterPro" id="IPR012907">
    <property type="entry name" value="Peptidase_S11_C"/>
</dbReference>
<dbReference type="STRING" id="96773.Tchl_0150"/>
<dbReference type="PRINTS" id="PR00725">
    <property type="entry name" value="DADACBPTASE1"/>
</dbReference>
<dbReference type="Gene3D" id="3.40.710.10">
    <property type="entry name" value="DD-peptidase/beta-lactamase superfamily"/>
    <property type="match status" value="1"/>
</dbReference>
<evidence type="ECO:0000256" key="13">
    <source>
        <dbReference type="RuleBase" id="RU004016"/>
    </source>
</evidence>
<dbReference type="InterPro" id="IPR037167">
    <property type="entry name" value="Peptidase_S11_C_sf"/>
</dbReference>
<evidence type="ECO:0000256" key="9">
    <source>
        <dbReference type="ARBA" id="ARBA00022960"/>
    </source>
</evidence>
<dbReference type="GO" id="GO:0006508">
    <property type="term" value="P:proteolysis"/>
    <property type="evidence" value="ECO:0007669"/>
    <property type="project" value="UniProtKB-KW"/>
</dbReference>
<evidence type="ECO:0000256" key="7">
    <source>
        <dbReference type="ARBA" id="ARBA00022729"/>
    </source>
</evidence>
<keyword evidence="8 14" id="KW-0378">Hydrolase</keyword>
<comment type="similarity">
    <text evidence="3 13">Belongs to the peptidase S11 family.</text>
</comment>
<dbReference type="OrthoDB" id="9795979at2"/>
<evidence type="ECO:0000256" key="12">
    <source>
        <dbReference type="ARBA" id="ARBA00034000"/>
    </source>
</evidence>
<dbReference type="Gene3D" id="2.60.410.10">
    <property type="entry name" value="D-Ala-D-Ala carboxypeptidase, C-terminal domain"/>
    <property type="match status" value="1"/>
</dbReference>
<dbReference type="InterPro" id="IPR001967">
    <property type="entry name" value="Peptidase_S11_N"/>
</dbReference>